<protein>
    <submittedName>
        <fullName evidence="2">Uncharacterized protein</fullName>
    </submittedName>
</protein>
<organism evidence="2 3">
    <name type="scientific">Fuerstiella marisgermanici</name>
    <dbReference type="NCBI Taxonomy" id="1891926"/>
    <lineage>
        <taxon>Bacteria</taxon>
        <taxon>Pseudomonadati</taxon>
        <taxon>Planctomycetota</taxon>
        <taxon>Planctomycetia</taxon>
        <taxon>Planctomycetales</taxon>
        <taxon>Planctomycetaceae</taxon>
        <taxon>Fuerstiella</taxon>
    </lineage>
</organism>
<feature type="compositionally biased region" description="Basic and acidic residues" evidence="1">
    <location>
        <begin position="43"/>
        <end position="54"/>
    </location>
</feature>
<dbReference type="KEGG" id="fmr:Fuma_03257"/>
<evidence type="ECO:0000313" key="3">
    <source>
        <dbReference type="Proteomes" id="UP000187735"/>
    </source>
</evidence>
<gene>
    <name evidence="2" type="ORF">Fuma_03257</name>
</gene>
<reference evidence="2 3" key="1">
    <citation type="journal article" date="2016" name="Front. Microbiol.">
        <title>Fuerstia marisgermanicae gen. nov., sp. nov., an Unusual Member of the Phylum Planctomycetes from the German Wadden Sea.</title>
        <authorList>
            <person name="Kohn T."/>
            <person name="Heuer A."/>
            <person name="Jogler M."/>
            <person name="Vollmers J."/>
            <person name="Boedeker C."/>
            <person name="Bunk B."/>
            <person name="Rast P."/>
            <person name="Borchert D."/>
            <person name="Glockner I."/>
            <person name="Freese H.M."/>
            <person name="Klenk H.P."/>
            <person name="Overmann J."/>
            <person name="Kaster A.K."/>
            <person name="Rohde M."/>
            <person name="Wiegand S."/>
            <person name="Jogler C."/>
        </authorList>
    </citation>
    <scope>NUCLEOTIDE SEQUENCE [LARGE SCALE GENOMIC DNA]</scope>
    <source>
        <strain evidence="2 3">NH11</strain>
    </source>
</reference>
<evidence type="ECO:0000256" key="1">
    <source>
        <dbReference type="SAM" id="MobiDB-lite"/>
    </source>
</evidence>
<proteinExistence type="predicted"/>
<name>A0A1P8WHV3_9PLAN</name>
<dbReference type="AlphaFoldDB" id="A0A1P8WHV3"/>
<dbReference type="Proteomes" id="UP000187735">
    <property type="component" value="Chromosome"/>
</dbReference>
<accession>A0A1P8WHV3</accession>
<evidence type="ECO:0000313" key="2">
    <source>
        <dbReference type="EMBL" id="APZ93639.1"/>
    </source>
</evidence>
<feature type="region of interest" description="Disordered" evidence="1">
    <location>
        <begin position="41"/>
        <end position="65"/>
    </location>
</feature>
<sequence length="140" mass="15394">MMKLCGYGKGQSIVLFEQTHSQQEQVGSTFASTPPAIYCGRGRSSEARSGEGRARNVTGMPTRAPSRTLLRLSDLPHRLRLGEVQVRGPFSKAAWSLKRESELASLKLQTPTHPAITSLTRPFGGLRRRRAGEDGVFAVW</sequence>
<keyword evidence="3" id="KW-1185">Reference proteome</keyword>
<dbReference type="STRING" id="1891926.Fuma_03257"/>
<dbReference type="EMBL" id="CP017641">
    <property type="protein sequence ID" value="APZ93639.1"/>
    <property type="molecule type" value="Genomic_DNA"/>
</dbReference>